<gene>
    <name evidence="3" type="ORF">ACFO0N_20635</name>
</gene>
<keyword evidence="4" id="KW-1185">Reference proteome</keyword>
<organism evidence="3 4">
    <name type="scientific">Halobium salinum</name>
    <dbReference type="NCBI Taxonomy" id="1364940"/>
    <lineage>
        <taxon>Archaea</taxon>
        <taxon>Methanobacteriati</taxon>
        <taxon>Methanobacteriota</taxon>
        <taxon>Stenosarchaea group</taxon>
        <taxon>Halobacteria</taxon>
        <taxon>Halobacteriales</taxon>
        <taxon>Haloferacaceae</taxon>
        <taxon>Halobium</taxon>
    </lineage>
</organism>
<protein>
    <submittedName>
        <fullName evidence="3">Cupin domain-containing protein</fullName>
    </submittedName>
</protein>
<feature type="compositionally biased region" description="Pro residues" evidence="1">
    <location>
        <begin position="103"/>
        <end position="113"/>
    </location>
</feature>
<dbReference type="EMBL" id="JBHSDS010000017">
    <property type="protein sequence ID" value="MFC4360360.1"/>
    <property type="molecule type" value="Genomic_DNA"/>
</dbReference>
<dbReference type="PANTHER" id="PTHR40112:SF1">
    <property type="entry name" value="H2HPP ISOMERASE"/>
    <property type="match status" value="1"/>
</dbReference>
<evidence type="ECO:0000313" key="3">
    <source>
        <dbReference type="EMBL" id="MFC4360360.1"/>
    </source>
</evidence>
<reference evidence="3 4" key="1">
    <citation type="journal article" date="2019" name="Int. J. Syst. Evol. Microbiol.">
        <title>The Global Catalogue of Microorganisms (GCM) 10K type strain sequencing project: providing services to taxonomists for standard genome sequencing and annotation.</title>
        <authorList>
            <consortium name="The Broad Institute Genomics Platform"/>
            <consortium name="The Broad Institute Genome Sequencing Center for Infectious Disease"/>
            <person name="Wu L."/>
            <person name="Ma J."/>
        </authorList>
    </citation>
    <scope>NUCLEOTIDE SEQUENCE [LARGE SCALE GENOMIC DNA]</scope>
    <source>
        <strain evidence="3 4">CGMCC 1.12553</strain>
    </source>
</reference>
<dbReference type="Pfam" id="PF07883">
    <property type="entry name" value="Cupin_2"/>
    <property type="match status" value="1"/>
</dbReference>
<comment type="caution">
    <text evidence="3">The sequence shown here is derived from an EMBL/GenBank/DDBJ whole genome shotgun (WGS) entry which is preliminary data.</text>
</comment>
<evidence type="ECO:0000313" key="4">
    <source>
        <dbReference type="Proteomes" id="UP001595921"/>
    </source>
</evidence>
<evidence type="ECO:0000259" key="2">
    <source>
        <dbReference type="Pfam" id="PF07883"/>
    </source>
</evidence>
<dbReference type="AlphaFoldDB" id="A0ABD5PHS3"/>
<dbReference type="CDD" id="cd02238">
    <property type="entry name" value="cupin_KdgF"/>
    <property type="match status" value="1"/>
</dbReference>
<feature type="region of interest" description="Disordered" evidence="1">
    <location>
        <begin position="80"/>
        <end position="113"/>
    </location>
</feature>
<dbReference type="RefSeq" id="WP_267620439.1">
    <property type="nucleotide sequence ID" value="NZ_JAODIW010000005.1"/>
</dbReference>
<dbReference type="SUPFAM" id="SSF51182">
    <property type="entry name" value="RmlC-like cupins"/>
    <property type="match status" value="1"/>
</dbReference>
<dbReference type="PANTHER" id="PTHR40112">
    <property type="entry name" value="H2HPP ISOMERASE"/>
    <property type="match status" value="1"/>
</dbReference>
<accession>A0ABD5PHS3</accession>
<proteinExistence type="predicted"/>
<sequence>MDVVSVTDEESVEALEGVHLAQLAAGERTSVQHFRIEPGAVVGEHSHEHEQTGFVTRGELTFTVDGEEVVTGPGDSYVIPGDAPHAAENRGDEPVEGVEIFSPPRPNPPWVED</sequence>
<dbReference type="InterPro" id="IPR014710">
    <property type="entry name" value="RmlC-like_jellyroll"/>
</dbReference>
<dbReference type="InterPro" id="IPR011051">
    <property type="entry name" value="RmlC_Cupin_sf"/>
</dbReference>
<feature type="domain" description="Cupin type-2" evidence="2">
    <location>
        <begin position="33"/>
        <end position="101"/>
    </location>
</feature>
<dbReference type="Proteomes" id="UP001595921">
    <property type="component" value="Unassembled WGS sequence"/>
</dbReference>
<dbReference type="InterPro" id="IPR052535">
    <property type="entry name" value="Bacilysin_H2HPP_isomerase"/>
</dbReference>
<dbReference type="Gene3D" id="2.60.120.10">
    <property type="entry name" value="Jelly Rolls"/>
    <property type="match status" value="1"/>
</dbReference>
<name>A0ABD5PHS3_9EURY</name>
<dbReference type="InterPro" id="IPR013096">
    <property type="entry name" value="Cupin_2"/>
</dbReference>
<evidence type="ECO:0000256" key="1">
    <source>
        <dbReference type="SAM" id="MobiDB-lite"/>
    </source>
</evidence>